<dbReference type="InterPro" id="IPR050766">
    <property type="entry name" value="Bact_Lucif_Oxidored"/>
</dbReference>
<name>A0ABV6MHM6_9ACTN</name>
<gene>
    <name evidence="2" type="ORF">ACFFIA_42260</name>
</gene>
<organism evidence="2 3">
    <name type="scientific">Phytohabitans kaempferiae</name>
    <dbReference type="NCBI Taxonomy" id="1620943"/>
    <lineage>
        <taxon>Bacteria</taxon>
        <taxon>Bacillati</taxon>
        <taxon>Actinomycetota</taxon>
        <taxon>Actinomycetes</taxon>
        <taxon>Micromonosporales</taxon>
        <taxon>Micromonosporaceae</taxon>
    </lineage>
</organism>
<evidence type="ECO:0000259" key="1">
    <source>
        <dbReference type="Pfam" id="PF00296"/>
    </source>
</evidence>
<dbReference type="PANTHER" id="PTHR30137">
    <property type="entry name" value="LUCIFERASE-LIKE MONOOXYGENASE"/>
    <property type="match status" value="1"/>
</dbReference>
<dbReference type="InterPro" id="IPR036661">
    <property type="entry name" value="Luciferase-like_sf"/>
</dbReference>
<dbReference type="InterPro" id="IPR011251">
    <property type="entry name" value="Luciferase-like_dom"/>
</dbReference>
<keyword evidence="3" id="KW-1185">Reference proteome</keyword>
<dbReference type="Proteomes" id="UP001589867">
    <property type="component" value="Unassembled WGS sequence"/>
</dbReference>
<dbReference type="Pfam" id="PF00296">
    <property type="entry name" value="Bac_luciferase"/>
    <property type="match status" value="1"/>
</dbReference>
<feature type="domain" description="Luciferase-like" evidence="1">
    <location>
        <begin position="18"/>
        <end position="249"/>
    </location>
</feature>
<reference evidence="2 3" key="1">
    <citation type="submission" date="2024-09" db="EMBL/GenBank/DDBJ databases">
        <authorList>
            <person name="Sun Q."/>
            <person name="Mori K."/>
        </authorList>
    </citation>
    <scope>NUCLEOTIDE SEQUENCE [LARGE SCALE GENOMIC DNA]</scope>
    <source>
        <strain evidence="2 3">TBRC 3947</strain>
    </source>
</reference>
<dbReference type="Gene3D" id="3.20.20.30">
    <property type="entry name" value="Luciferase-like domain"/>
    <property type="match status" value="1"/>
</dbReference>
<evidence type="ECO:0000313" key="3">
    <source>
        <dbReference type="Proteomes" id="UP001589867"/>
    </source>
</evidence>
<comment type="caution">
    <text evidence="2">The sequence shown here is derived from an EMBL/GenBank/DDBJ whole genome shotgun (WGS) entry which is preliminary data.</text>
</comment>
<protein>
    <submittedName>
        <fullName evidence="2">LLM class flavin-dependent oxidoreductase</fullName>
    </submittedName>
</protein>
<dbReference type="PANTHER" id="PTHR30137:SF15">
    <property type="entry name" value="BLL6902 PROTEIN"/>
    <property type="match status" value="1"/>
</dbReference>
<dbReference type="SUPFAM" id="SSF51679">
    <property type="entry name" value="Bacterial luciferase-like"/>
    <property type="match status" value="1"/>
</dbReference>
<accession>A0ABV6MHM6</accession>
<proteinExistence type="predicted"/>
<sequence>MPDIGIMFRLNDTSADPASQYEAGLRLIEHAEAIGLDSAWITSHHFRSDKGTISSPLLFLTAAGQRTSRIRLGAAVVLLTLEEPVRVAEDAVVANLLSGDRLELGLGSGLEPWPFPGFGIDWEARHEVFDAKLARLRAAFAGADLGGGRQLYPPPGPLRRRVWRIATNPAAATDIARHGENLLLGSSKKLTAAQNKANRAAAIDAFREHARPCQRILASRSIFVRPDAAVARREFVAATPAGTPQEYKTAALVGHPAEVRARLEEDTEIPLVDDFLIQTIPAHLTRGQWQGSLALAAHEIFPPGSPLRATARGIPQLHGTPA</sequence>
<dbReference type="RefSeq" id="WP_377262870.1">
    <property type="nucleotide sequence ID" value="NZ_JBHLUH010000105.1"/>
</dbReference>
<evidence type="ECO:0000313" key="2">
    <source>
        <dbReference type="EMBL" id="MFC0534232.1"/>
    </source>
</evidence>
<dbReference type="EMBL" id="JBHLUH010000105">
    <property type="protein sequence ID" value="MFC0534232.1"/>
    <property type="molecule type" value="Genomic_DNA"/>
</dbReference>